<dbReference type="InterPro" id="IPR021370">
    <property type="entry name" value="DUF2987"/>
</dbReference>
<dbReference type="Pfam" id="PF11205">
    <property type="entry name" value="DUF2987"/>
    <property type="match status" value="1"/>
</dbReference>
<name>A0A2A5JQW2_PSEO7</name>
<dbReference type="EMBL" id="NKHF01000043">
    <property type="protein sequence ID" value="PCK31852.1"/>
    <property type="molecule type" value="Genomic_DNA"/>
</dbReference>
<dbReference type="Proteomes" id="UP000228621">
    <property type="component" value="Unassembled WGS sequence"/>
</dbReference>
<dbReference type="AlphaFoldDB" id="A0A2A5JQW2"/>
<proteinExistence type="predicted"/>
<dbReference type="OrthoDB" id="6402179at2"/>
<sequence>MKNKIILTFLVALWSTFASANTVTFAYDSFYDRLKVVNKGEFEFARVGFYLVDTLSMQPCKVSSGNIVTEEASFALSYTEEGQLLLPFDKTLDKDKAKVVIDTLGQNTNCQLKMQIEAELFNTEAVTKADIYKMQVEFETLLADLSGFFVKHLLSFLLPDQKGVIVTWDSSLEPDGEITQCASTVCEITIPATWQDDTTHFADTSDIKSVQPWLAL</sequence>
<reference evidence="3" key="1">
    <citation type="journal article" date="2019" name="Genome Announc.">
        <title>Draft Genome Sequence of Pseudoalteromonas piscicida Strain 36Y ROTHPW, an Hypersaline Seawater Isolate from the South Coast of Sonora, Mexico.</title>
        <authorList>
            <person name="Sanchez-Diaz R."/>
            <person name="Molina-Garza Z.J."/>
            <person name="Cruz-Suarez L.E."/>
            <person name="Selvin J."/>
            <person name="Kiran G.S."/>
            <person name="Ibarra-Gamez J.C."/>
            <person name="Gomez-Gil B."/>
            <person name="Galaviz-Silva L."/>
        </authorList>
    </citation>
    <scope>NUCLEOTIDE SEQUENCE [LARGE SCALE GENOMIC DNA]</scope>
    <source>
        <strain evidence="3">36Y_RITHPW</strain>
    </source>
</reference>
<evidence type="ECO:0000313" key="2">
    <source>
        <dbReference type="EMBL" id="PCK31852.1"/>
    </source>
</evidence>
<feature type="signal peptide" evidence="1">
    <location>
        <begin position="1"/>
        <end position="20"/>
    </location>
</feature>
<comment type="caution">
    <text evidence="2">The sequence shown here is derived from an EMBL/GenBank/DDBJ whole genome shotgun (WGS) entry which is preliminary data.</text>
</comment>
<feature type="chain" id="PRO_5012630747" description="DUF2987 domain-containing protein" evidence="1">
    <location>
        <begin position="21"/>
        <end position="216"/>
    </location>
</feature>
<keyword evidence="3" id="KW-1185">Reference proteome</keyword>
<protein>
    <recommendedName>
        <fullName evidence="4">DUF2987 domain-containing protein</fullName>
    </recommendedName>
</protein>
<evidence type="ECO:0000313" key="3">
    <source>
        <dbReference type="Proteomes" id="UP000228621"/>
    </source>
</evidence>
<gene>
    <name evidence="2" type="ORF">CEX98_10160</name>
</gene>
<organism evidence="2 3">
    <name type="scientific">Pseudoalteromonas piscicida</name>
    <dbReference type="NCBI Taxonomy" id="43662"/>
    <lineage>
        <taxon>Bacteria</taxon>
        <taxon>Pseudomonadati</taxon>
        <taxon>Pseudomonadota</taxon>
        <taxon>Gammaproteobacteria</taxon>
        <taxon>Alteromonadales</taxon>
        <taxon>Pseudoalteromonadaceae</taxon>
        <taxon>Pseudoalteromonas</taxon>
    </lineage>
</organism>
<evidence type="ECO:0000256" key="1">
    <source>
        <dbReference type="SAM" id="SignalP"/>
    </source>
</evidence>
<evidence type="ECO:0008006" key="4">
    <source>
        <dbReference type="Google" id="ProtNLM"/>
    </source>
</evidence>
<keyword evidence="1" id="KW-0732">Signal</keyword>
<accession>A0A2A5JQW2</accession>
<dbReference type="RefSeq" id="WP_099641960.1">
    <property type="nucleotide sequence ID" value="NZ_JAQPZX010000035.1"/>
</dbReference>